<name>A0ABT4XVT4_9RHOB</name>
<evidence type="ECO:0000256" key="5">
    <source>
        <dbReference type="ARBA" id="ARBA00022692"/>
    </source>
</evidence>
<dbReference type="EMBL" id="JAQIOY010000007">
    <property type="protein sequence ID" value="MDA7426069.1"/>
    <property type="molecule type" value="Genomic_DNA"/>
</dbReference>
<comment type="subcellular location">
    <subcellularLocation>
        <location evidence="1">Cell inner membrane</location>
        <topology evidence="1">Multi-pass membrane protein</topology>
    </subcellularLocation>
</comment>
<evidence type="ECO:0000313" key="10">
    <source>
        <dbReference type="EMBL" id="MDA7426069.1"/>
    </source>
</evidence>
<evidence type="ECO:0000256" key="2">
    <source>
        <dbReference type="ARBA" id="ARBA00022448"/>
    </source>
</evidence>
<keyword evidence="11" id="KW-1185">Reference proteome</keyword>
<dbReference type="InterPro" id="IPR007272">
    <property type="entry name" value="Sulf_transp_TsuA/YedE"/>
</dbReference>
<feature type="transmembrane region" description="Helical" evidence="9">
    <location>
        <begin position="161"/>
        <end position="189"/>
    </location>
</feature>
<dbReference type="RefSeq" id="WP_271433427.1">
    <property type="nucleotide sequence ID" value="NZ_JAQIOY010000007.1"/>
</dbReference>
<feature type="transmembrane region" description="Helical" evidence="9">
    <location>
        <begin position="78"/>
        <end position="101"/>
    </location>
</feature>
<evidence type="ECO:0000313" key="11">
    <source>
        <dbReference type="Proteomes" id="UP001210720"/>
    </source>
</evidence>
<gene>
    <name evidence="10" type="ORF">PFY00_15145</name>
</gene>
<evidence type="ECO:0000256" key="6">
    <source>
        <dbReference type="ARBA" id="ARBA00022989"/>
    </source>
</evidence>
<evidence type="ECO:0000256" key="3">
    <source>
        <dbReference type="ARBA" id="ARBA00022475"/>
    </source>
</evidence>
<keyword evidence="2" id="KW-0813">Transport</keyword>
<keyword evidence="5 9" id="KW-0812">Transmembrane</keyword>
<reference evidence="10 11" key="1">
    <citation type="submission" date="2023-01" db="EMBL/GenBank/DDBJ databases">
        <title>Thalassococcus onchidii sp. nov., isolated from a marine invertebrate from the South China Sea.</title>
        <authorList>
            <person name="Xu S."/>
            <person name="Liu Z."/>
            <person name="Xu Y."/>
        </authorList>
    </citation>
    <scope>NUCLEOTIDE SEQUENCE [LARGE SCALE GENOMIC DNA]</scope>
    <source>
        <strain evidence="10 11">KCTC 32084</strain>
    </source>
</reference>
<feature type="transmembrane region" description="Helical" evidence="9">
    <location>
        <begin position="322"/>
        <end position="341"/>
    </location>
</feature>
<feature type="transmembrane region" description="Helical" evidence="9">
    <location>
        <begin position="6"/>
        <end position="28"/>
    </location>
</feature>
<dbReference type="PANTHER" id="PTHR30574:SF1">
    <property type="entry name" value="SULPHUR TRANSPORT DOMAIN-CONTAINING PROTEIN"/>
    <property type="match status" value="1"/>
</dbReference>
<feature type="transmembrane region" description="Helical" evidence="9">
    <location>
        <begin position="295"/>
        <end position="316"/>
    </location>
</feature>
<comment type="caution">
    <text evidence="10">The sequence shown here is derived from an EMBL/GenBank/DDBJ whole genome shotgun (WGS) entry which is preliminary data.</text>
</comment>
<feature type="transmembrane region" description="Helical" evidence="9">
    <location>
        <begin position="122"/>
        <end position="141"/>
    </location>
</feature>
<protein>
    <submittedName>
        <fullName evidence="10">YeeE/YedE family protein</fullName>
    </submittedName>
</protein>
<proteinExistence type="inferred from homology"/>
<evidence type="ECO:0000256" key="7">
    <source>
        <dbReference type="ARBA" id="ARBA00023136"/>
    </source>
</evidence>
<organism evidence="10 11">
    <name type="scientific">Thalassococcus lentus</name>
    <dbReference type="NCBI Taxonomy" id="1210524"/>
    <lineage>
        <taxon>Bacteria</taxon>
        <taxon>Pseudomonadati</taxon>
        <taxon>Pseudomonadota</taxon>
        <taxon>Alphaproteobacteria</taxon>
        <taxon>Rhodobacterales</taxon>
        <taxon>Roseobacteraceae</taxon>
        <taxon>Thalassococcus</taxon>
    </lineage>
</organism>
<keyword evidence="7 9" id="KW-0472">Membrane</keyword>
<keyword evidence="6 9" id="KW-1133">Transmembrane helix</keyword>
<comment type="similarity">
    <text evidence="8">Belongs to the TsuA/YedE (TC 9.B.102) family.</text>
</comment>
<feature type="transmembrane region" description="Helical" evidence="9">
    <location>
        <begin position="49"/>
        <end position="72"/>
    </location>
</feature>
<keyword evidence="4" id="KW-0997">Cell inner membrane</keyword>
<dbReference type="PANTHER" id="PTHR30574">
    <property type="entry name" value="INNER MEMBRANE PROTEIN YEDE"/>
    <property type="match status" value="1"/>
</dbReference>
<keyword evidence="3" id="KW-1003">Cell membrane</keyword>
<evidence type="ECO:0000256" key="4">
    <source>
        <dbReference type="ARBA" id="ARBA00022519"/>
    </source>
</evidence>
<sequence>MTDLLSEHHMVALCGLLGGVLLGLAARLGRFCTLGAIEDALYGGSTTRMRMWGVAIGIAVVGSFTLMEAGYLNGADTFYLSLTFMPVAAVVGGLMFGYGMALAGNCGYGAIARLGGGDLRSFVIVLVMGVSAYVVMSGPLAPLRNLLFPQTDVIDTTPPGIAHQIGAISGLSVNAIGIALGLGILAFSAAHRQLWEKPSSVFWAAAVGVGVLIGWAGTSYVAYNGFEALPVVSHSFSAPLGESILWWMTGSVRPLSFAVGSVAGVWCGAFIGSLIKGHFRWEACEDPRELRRQIFGAGLMGAGAVIAIGCSIGQGLTAFSVLALSAPLTFLAIFAGAAIGLRQLIEGFQPAE</sequence>
<evidence type="ECO:0000256" key="8">
    <source>
        <dbReference type="ARBA" id="ARBA00035655"/>
    </source>
</evidence>
<accession>A0ABT4XVT4</accession>
<feature type="transmembrane region" description="Helical" evidence="9">
    <location>
        <begin position="255"/>
        <end position="275"/>
    </location>
</feature>
<dbReference type="Pfam" id="PF04143">
    <property type="entry name" value="Sulf_transp"/>
    <property type="match status" value="1"/>
</dbReference>
<evidence type="ECO:0000256" key="1">
    <source>
        <dbReference type="ARBA" id="ARBA00004429"/>
    </source>
</evidence>
<evidence type="ECO:0000256" key="9">
    <source>
        <dbReference type="SAM" id="Phobius"/>
    </source>
</evidence>
<feature type="transmembrane region" description="Helical" evidence="9">
    <location>
        <begin position="201"/>
        <end position="223"/>
    </location>
</feature>
<dbReference type="Proteomes" id="UP001210720">
    <property type="component" value="Unassembled WGS sequence"/>
</dbReference>